<dbReference type="STRING" id="1367852.SAMN05216516_1052"/>
<keyword evidence="2" id="KW-1185">Reference proteome</keyword>
<evidence type="ECO:0008006" key="3">
    <source>
        <dbReference type="Google" id="ProtNLM"/>
    </source>
</evidence>
<dbReference type="Proteomes" id="UP000242222">
    <property type="component" value="Unassembled WGS sequence"/>
</dbReference>
<organism evidence="1 2">
    <name type="scientific">Izhakiella capsodis</name>
    <dbReference type="NCBI Taxonomy" id="1367852"/>
    <lineage>
        <taxon>Bacteria</taxon>
        <taxon>Pseudomonadati</taxon>
        <taxon>Pseudomonadota</taxon>
        <taxon>Gammaproteobacteria</taxon>
        <taxon>Enterobacterales</taxon>
        <taxon>Erwiniaceae</taxon>
        <taxon>Izhakiella</taxon>
    </lineage>
</organism>
<accession>A0A1I4XU09</accession>
<dbReference type="RefSeq" id="WP_092877280.1">
    <property type="nucleotide sequence ID" value="NZ_FOVC01000005.1"/>
</dbReference>
<gene>
    <name evidence="1" type="ORF">SAMN05216516_1052</name>
</gene>
<evidence type="ECO:0000313" key="1">
    <source>
        <dbReference type="EMBL" id="SFN29355.1"/>
    </source>
</evidence>
<protein>
    <recommendedName>
        <fullName evidence="3">Phage protein</fullName>
    </recommendedName>
</protein>
<dbReference type="OrthoDB" id="6481051at2"/>
<sequence length="70" mass="7937">MTPIQFIEKNVISELVKQGFDNTVARISADRAVDHYRRSASASAKGKMFDDCLCIAKAWAKKYQKNKVLM</sequence>
<proteinExistence type="predicted"/>
<dbReference type="AlphaFoldDB" id="A0A1I4XU09"/>
<evidence type="ECO:0000313" key="2">
    <source>
        <dbReference type="Proteomes" id="UP000242222"/>
    </source>
</evidence>
<reference evidence="2" key="1">
    <citation type="submission" date="2016-10" db="EMBL/GenBank/DDBJ databases">
        <authorList>
            <person name="Varghese N."/>
            <person name="Submissions S."/>
        </authorList>
    </citation>
    <scope>NUCLEOTIDE SEQUENCE [LARGE SCALE GENOMIC DNA]</scope>
    <source>
        <strain evidence="2">N6PO6</strain>
    </source>
</reference>
<dbReference type="EMBL" id="FOVC01000005">
    <property type="protein sequence ID" value="SFN29355.1"/>
    <property type="molecule type" value="Genomic_DNA"/>
</dbReference>
<name>A0A1I4XU09_9GAMM</name>